<dbReference type="InterPro" id="IPR042128">
    <property type="entry name" value="NuoE_dom"/>
</dbReference>
<reference evidence="1" key="2">
    <citation type="journal article" date="2006" name="PLoS Pathog.">
        <title>New perspectives on host-parasite interplay by comparative transcriptomic and proteomic analyses of Schistosoma japonicum.</title>
        <authorList>
            <person name="Liu F."/>
            <person name="Lu J."/>
            <person name="Hu W."/>
            <person name="Wang S.Y."/>
            <person name="Cui S.J."/>
            <person name="Chi M."/>
            <person name="Yan Q."/>
            <person name="Wang X.R."/>
            <person name="Song H.D."/>
            <person name="Xu X.N."/>
            <person name="Wang J.J."/>
            <person name="Zhang X.L."/>
            <person name="Zhang X."/>
            <person name="Wang Z.Q."/>
            <person name="Xue C.L."/>
            <person name="Brindley P.J."/>
            <person name="McManus D.P."/>
            <person name="Yang P.Y."/>
            <person name="Feng Z."/>
            <person name="Chen Z."/>
            <person name="Han Z.G."/>
        </authorList>
    </citation>
    <scope>NUCLEOTIDE SEQUENCE</scope>
</reference>
<dbReference type="PANTHER" id="PTHR10371:SF3">
    <property type="entry name" value="NADH DEHYDROGENASE [UBIQUINONE] FLAVOPROTEIN 2, MITOCHONDRIAL"/>
    <property type="match status" value="1"/>
</dbReference>
<dbReference type="GO" id="GO:0003954">
    <property type="term" value="F:NADH dehydrogenase activity"/>
    <property type="evidence" value="ECO:0007669"/>
    <property type="project" value="TreeGrafter"/>
</dbReference>
<protein>
    <submittedName>
        <fullName evidence="1">SJCHGC02806 protein</fullName>
    </submittedName>
</protein>
<reference evidence="1" key="1">
    <citation type="submission" date="2005-01" db="EMBL/GenBank/DDBJ databases">
        <authorList>
            <person name="Han Z."/>
        </authorList>
    </citation>
    <scope>NUCLEOTIDE SEQUENCE</scope>
</reference>
<dbReference type="PANTHER" id="PTHR10371">
    <property type="entry name" value="NADH DEHYDROGENASE UBIQUINONE FLAVOPROTEIN 2, MITOCHONDRIAL"/>
    <property type="match status" value="1"/>
</dbReference>
<dbReference type="GO" id="GO:0005739">
    <property type="term" value="C:mitochondrion"/>
    <property type="evidence" value="ECO:0007669"/>
    <property type="project" value="GOC"/>
</dbReference>
<proteinExistence type="evidence at transcript level"/>
<dbReference type="CDD" id="cd03064">
    <property type="entry name" value="TRX_Fd_NuoE"/>
    <property type="match status" value="1"/>
</dbReference>
<dbReference type="AlphaFoldDB" id="Q5BT40"/>
<dbReference type="PROSITE" id="PS01099">
    <property type="entry name" value="COMPLEX1_24K"/>
    <property type="match status" value="1"/>
</dbReference>
<dbReference type="GO" id="GO:0006120">
    <property type="term" value="P:mitochondrial electron transport, NADH to ubiquinone"/>
    <property type="evidence" value="ECO:0007669"/>
    <property type="project" value="TreeGrafter"/>
</dbReference>
<organism evidence="1">
    <name type="scientific">Schistosoma japonicum</name>
    <name type="common">Blood fluke</name>
    <dbReference type="NCBI Taxonomy" id="6182"/>
    <lineage>
        <taxon>Eukaryota</taxon>
        <taxon>Metazoa</taxon>
        <taxon>Spiralia</taxon>
        <taxon>Lophotrochozoa</taxon>
        <taxon>Platyhelminthes</taxon>
        <taxon>Trematoda</taxon>
        <taxon>Digenea</taxon>
        <taxon>Strigeidida</taxon>
        <taxon>Schistosomatoidea</taxon>
        <taxon>Schistosomatidae</taxon>
        <taxon>Schistosoma</taxon>
    </lineage>
</organism>
<dbReference type="SUPFAM" id="SSF52833">
    <property type="entry name" value="Thioredoxin-like"/>
    <property type="match status" value="1"/>
</dbReference>
<dbReference type="Gene3D" id="3.40.30.10">
    <property type="entry name" value="Glutaredoxin"/>
    <property type="match status" value="1"/>
</dbReference>
<dbReference type="EMBL" id="AY915074">
    <property type="protein sequence ID" value="AAX30295.1"/>
    <property type="molecule type" value="mRNA"/>
</dbReference>
<sequence length="82" mass="8942">MLGGVGSEAILNTLKKTLGIEPGQTTPDKMFTLTEVECLGACVNAPMLQINDDYYILFNINRLGKTCLLNLTVTSVMSQVFK</sequence>
<name>Q5BT40_SCHJA</name>
<accession>Q5BT40</accession>
<dbReference type="Pfam" id="PF01257">
    <property type="entry name" value="2Fe-2S_thioredx"/>
    <property type="match status" value="1"/>
</dbReference>
<dbReference type="InterPro" id="IPR036249">
    <property type="entry name" value="Thioredoxin-like_sf"/>
</dbReference>
<evidence type="ECO:0000313" key="1">
    <source>
        <dbReference type="EMBL" id="AAX30295.1"/>
    </source>
</evidence>
<dbReference type="InterPro" id="IPR002023">
    <property type="entry name" value="NuoE-like"/>
</dbReference>